<dbReference type="AlphaFoldDB" id="A0A6J1W4B2"/>
<dbReference type="InterPro" id="IPR000601">
    <property type="entry name" value="PKD_dom"/>
</dbReference>
<dbReference type="GO" id="GO:0005261">
    <property type="term" value="F:monoatomic cation channel activity"/>
    <property type="evidence" value="ECO:0007669"/>
    <property type="project" value="TreeGrafter"/>
</dbReference>
<evidence type="ECO:0000313" key="7">
    <source>
        <dbReference type="Proteomes" id="UP000504612"/>
    </source>
</evidence>
<dbReference type="InterPro" id="IPR035986">
    <property type="entry name" value="PKD_dom_sf"/>
</dbReference>
<evidence type="ECO:0000259" key="6">
    <source>
        <dbReference type="PROSITE" id="PS50093"/>
    </source>
</evidence>
<gene>
    <name evidence="8" type="primary">LOC113432185</name>
</gene>
<feature type="non-terminal residue" evidence="8">
    <location>
        <position position="1"/>
    </location>
</feature>
<evidence type="ECO:0000313" key="8">
    <source>
        <dbReference type="RefSeq" id="XP_026550157.1"/>
    </source>
</evidence>
<dbReference type="RefSeq" id="XP_026550157.1">
    <property type="nucleotide sequence ID" value="XM_026694372.1"/>
</dbReference>
<keyword evidence="7" id="KW-1185">Reference proteome</keyword>
<dbReference type="PANTHER" id="PTHR46730">
    <property type="entry name" value="POLYCYSTIN-1"/>
    <property type="match status" value="1"/>
</dbReference>
<sequence length="103" mass="11550">SYIPVMDAGSDVTFRWRLDDKSSFTFYNDVFHVLYQSPAVYKLSLTASNNVSNITVCYNITVEEMNRMKDLKVSEILTPVPQNSSVELSATVTVDSAVDAKFL</sequence>
<evidence type="ECO:0000256" key="2">
    <source>
        <dbReference type="ARBA" id="ARBA00022692"/>
    </source>
</evidence>
<evidence type="ECO:0000256" key="1">
    <source>
        <dbReference type="ARBA" id="ARBA00004370"/>
    </source>
</evidence>
<dbReference type="PROSITE" id="PS50093">
    <property type="entry name" value="PKD"/>
    <property type="match status" value="1"/>
</dbReference>
<dbReference type="CDD" id="cd00146">
    <property type="entry name" value="PKD"/>
    <property type="match status" value="1"/>
</dbReference>
<dbReference type="Pfam" id="PF00801">
    <property type="entry name" value="PKD"/>
    <property type="match status" value="1"/>
</dbReference>
<name>A0A6J1W4B2_9SAUR</name>
<dbReference type="GO" id="GO:0006816">
    <property type="term" value="P:calcium ion transport"/>
    <property type="evidence" value="ECO:0007669"/>
    <property type="project" value="TreeGrafter"/>
</dbReference>
<feature type="domain" description="PKD" evidence="6">
    <location>
        <begin position="1"/>
        <end position="69"/>
    </location>
</feature>
<comment type="subcellular location">
    <subcellularLocation>
        <location evidence="1">Membrane</location>
    </subcellularLocation>
</comment>
<keyword evidence="4" id="KW-1133">Transmembrane helix</keyword>
<dbReference type="GO" id="GO:0005886">
    <property type="term" value="C:plasma membrane"/>
    <property type="evidence" value="ECO:0007669"/>
    <property type="project" value="TreeGrafter"/>
</dbReference>
<dbReference type="SUPFAM" id="SSF49299">
    <property type="entry name" value="PKD domain"/>
    <property type="match status" value="1"/>
</dbReference>
<dbReference type="GeneID" id="113432185"/>
<reference evidence="8" key="1">
    <citation type="submission" date="2025-08" db="UniProtKB">
        <authorList>
            <consortium name="RefSeq"/>
        </authorList>
    </citation>
    <scope>IDENTIFICATION</scope>
</reference>
<organism evidence="7 8">
    <name type="scientific">Notechis scutatus</name>
    <name type="common">mainland tiger snake</name>
    <dbReference type="NCBI Taxonomy" id="8663"/>
    <lineage>
        <taxon>Eukaryota</taxon>
        <taxon>Metazoa</taxon>
        <taxon>Chordata</taxon>
        <taxon>Craniata</taxon>
        <taxon>Vertebrata</taxon>
        <taxon>Euteleostomi</taxon>
        <taxon>Lepidosauria</taxon>
        <taxon>Squamata</taxon>
        <taxon>Bifurcata</taxon>
        <taxon>Unidentata</taxon>
        <taxon>Episquamata</taxon>
        <taxon>Toxicofera</taxon>
        <taxon>Serpentes</taxon>
        <taxon>Colubroidea</taxon>
        <taxon>Elapidae</taxon>
        <taxon>Hydrophiinae</taxon>
        <taxon>Notechis</taxon>
    </lineage>
</organism>
<keyword evidence="5" id="KW-0472">Membrane</keyword>
<evidence type="ECO:0000256" key="3">
    <source>
        <dbReference type="ARBA" id="ARBA00022737"/>
    </source>
</evidence>
<evidence type="ECO:0000256" key="4">
    <source>
        <dbReference type="ARBA" id="ARBA00022989"/>
    </source>
</evidence>
<accession>A0A6J1W4B2</accession>
<dbReference type="Proteomes" id="UP000504612">
    <property type="component" value="Unplaced"/>
</dbReference>
<dbReference type="PANTHER" id="PTHR46730:SF3">
    <property type="entry name" value="POLYCYSTIN-1"/>
    <property type="match status" value="1"/>
</dbReference>
<dbReference type="KEGG" id="nss:113432185"/>
<evidence type="ECO:0000256" key="5">
    <source>
        <dbReference type="ARBA" id="ARBA00023136"/>
    </source>
</evidence>
<keyword evidence="2" id="KW-0812">Transmembrane</keyword>
<proteinExistence type="predicted"/>
<keyword evidence="3" id="KW-0677">Repeat</keyword>
<protein>
    <submittedName>
        <fullName evidence="8">Polycystin-1-like</fullName>
    </submittedName>
</protein>